<evidence type="ECO:0000313" key="4">
    <source>
        <dbReference type="Proteomes" id="UP000181790"/>
    </source>
</evidence>
<dbReference type="RefSeq" id="WP_071505240.1">
    <property type="nucleotide sequence ID" value="NZ_MORL01000015.1"/>
</dbReference>
<dbReference type="OrthoDB" id="1099872at2"/>
<comment type="caution">
    <text evidence="3">The sequence shown here is derived from an EMBL/GenBank/DDBJ whole genome shotgun (WGS) entry which is preliminary data.</text>
</comment>
<evidence type="ECO:0000256" key="2">
    <source>
        <dbReference type="SAM" id="Phobius"/>
    </source>
</evidence>
<dbReference type="AlphaFoldDB" id="A0A1S2VEF2"/>
<keyword evidence="2" id="KW-0472">Membrane</keyword>
<evidence type="ECO:0008006" key="5">
    <source>
        <dbReference type="Google" id="ProtNLM"/>
    </source>
</evidence>
<sequence length="121" mass="13673">MKRFWIRRGIGFLAFGIGIAALFGFIVMNLWNGILPAVLGVSTITFGQAFGILVLSRILFGGFGRPGWGGPRHNHPFKAQWKHKMAERFEKMTPEERDAFRQKMQSRCGGEGPWAKSFSKE</sequence>
<feature type="transmembrane region" description="Helical" evidence="2">
    <location>
        <begin position="37"/>
        <end position="60"/>
    </location>
</feature>
<organism evidence="3 4">
    <name type="scientific">Arsenicibacter rosenii</name>
    <dbReference type="NCBI Taxonomy" id="1750698"/>
    <lineage>
        <taxon>Bacteria</taxon>
        <taxon>Pseudomonadati</taxon>
        <taxon>Bacteroidota</taxon>
        <taxon>Cytophagia</taxon>
        <taxon>Cytophagales</taxon>
        <taxon>Spirosomataceae</taxon>
        <taxon>Arsenicibacter</taxon>
    </lineage>
</organism>
<reference evidence="3 4" key="1">
    <citation type="submission" date="2016-10" db="EMBL/GenBank/DDBJ databases">
        <title>Arsenicibacter rosenii gen. nov., sp. nov., an efficient arsenic-methylating bacterium isolated from an arsenic-contaminated paddy soil.</title>
        <authorList>
            <person name="Huang K."/>
        </authorList>
    </citation>
    <scope>NUCLEOTIDE SEQUENCE [LARGE SCALE GENOMIC DNA]</scope>
    <source>
        <strain evidence="3 4">SM-1</strain>
    </source>
</reference>
<dbReference type="EMBL" id="MORL01000015">
    <property type="protein sequence ID" value="OIN57104.1"/>
    <property type="molecule type" value="Genomic_DNA"/>
</dbReference>
<evidence type="ECO:0000313" key="3">
    <source>
        <dbReference type="EMBL" id="OIN57104.1"/>
    </source>
</evidence>
<dbReference type="Proteomes" id="UP000181790">
    <property type="component" value="Unassembled WGS sequence"/>
</dbReference>
<gene>
    <name evidence="3" type="ORF">BLX24_21345</name>
</gene>
<name>A0A1S2VEF2_9BACT</name>
<accession>A0A1S2VEF2</accession>
<feature type="region of interest" description="Disordered" evidence="1">
    <location>
        <begin position="100"/>
        <end position="121"/>
    </location>
</feature>
<proteinExistence type="predicted"/>
<keyword evidence="2" id="KW-1133">Transmembrane helix</keyword>
<keyword evidence="2" id="KW-0812">Transmembrane</keyword>
<evidence type="ECO:0000256" key="1">
    <source>
        <dbReference type="SAM" id="MobiDB-lite"/>
    </source>
</evidence>
<keyword evidence="4" id="KW-1185">Reference proteome</keyword>
<feature type="transmembrane region" description="Helical" evidence="2">
    <location>
        <begin position="12"/>
        <end position="31"/>
    </location>
</feature>
<protein>
    <recommendedName>
        <fullName evidence="5">DUF1682 domain-containing protein</fullName>
    </recommendedName>
</protein>